<dbReference type="EMBL" id="JAENGZ010000410">
    <property type="protein sequence ID" value="KAG6959936.1"/>
    <property type="molecule type" value="Genomic_DNA"/>
</dbReference>
<dbReference type="OrthoDB" id="121462at2759"/>
<feature type="region of interest" description="Disordered" evidence="1">
    <location>
        <begin position="427"/>
        <end position="461"/>
    </location>
</feature>
<dbReference type="InterPro" id="IPR052727">
    <property type="entry name" value="Rab4/Rab5_effector"/>
</dbReference>
<dbReference type="VEuPathDB" id="FungiDB:PC110_g9103"/>
<dbReference type="Proteomes" id="UP000688947">
    <property type="component" value="Unassembled WGS sequence"/>
</dbReference>
<feature type="compositionally biased region" description="Polar residues" evidence="1">
    <location>
        <begin position="441"/>
        <end position="450"/>
    </location>
</feature>
<organism evidence="2 3">
    <name type="scientific">Phytophthora cactorum</name>
    <dbReference type="NCBI Taxonomy" id="29920"/>
    <lineage>
        <taxon>Eukaryota</taxon>
        <taxon>Sar</taxon>
        <taxon>Stramenopiles</taxon>
        <taxon>Oomycota</taxon>
        <taxon>Peronosporomycetes</taxon>
        <taxon>Peronosporales</taxon>
        <taxon>Peronosporaceae</taxon>
        <taxon>Phytophthora</taxon>
    </lineage>
</organism>
<dbReference type="PANTHER" id="PTHR13510">
    <property type="entry name" value="FYVE-FINGER-CONTAINING RAB5 EFFECTOR PROTEIN RABENOSYN-5-RELATED"/>
    <property type="match status" value="1"/>
</dbReference>
<evidence type="ECO:0008006" key="4">
    <source>
        <dbReference type="Google" id="ProtNLM"/>
    </source>
</evidence>
<dbReference type="VEuPathDB" id="FungiDB:PC110_g9107"/>
<dbReference type="PANTHER" id="PTHR13510:SF44">
    <property type="entry name" value="RABENOSYN-5"/>
    <property type="match status" value="1"/>
</dbReference>
<evidence type="ECO:0000256" key="1">
    <source>
        <dbReference type="SAM" id="MobiDB-lite"/>
    </source>
</evidence>
<feature type="region of interest" description="Disordered" evidence="1">
    <location>
        <begin position="941"/>
        <end position="961"/>
    </location>
</feature>
<dbReference type="AlphaFoldDB" id="A0A8T1UEN1"/>
<protein>
    <recommendedName>
        <fullName evidence="4">START-like domain</fullName>
    </recommendedName>
</protein>
<feature type="compositionally biased region" description="Basic and acidic residues" evidence="1">
    <location>
        <begin position="941"/>
        <end position="951"/>
    </location>
</feature>
<reference evidence="2" key="1">
    <citation type="submission" date="2021-01" db="EMBL/GenBank/DDBJ databases">
        <title>Phytophthora aleatoria, a newly-described species from Pinus radiata is distinct from Phytophthora cactorum isolates based on comparative genomics.</title>
        <authorList>
            <person name="Mcdougal R."/>
            <person name="Panda P."/>
            <person name="Williams N."/>
            <person name="Studholme D.J."/>
        </authorList>
    </citation>
    <scope>NUCLEOTIDE SEQUENCE</scope>
    <source>
        <strain evidence="2">NZFS 3830</strain>
    </source>
</reference>
<gene>
    <name evidence="2" type="ORF">JG687_00008492</name>
</gene>
<proteinExistence type="predicted"/>
<accession>A0A8T1UEN1</accession>
<name>A0A8T1UEN1_9STRA</name>
<comment type="caution">
    <text evidence="2">The sequence shown here is derived from an EMBL/GenBank/DDBJ whole genome shotgun (WGS) entry which is preliminary data.</text>
</comment>
<sequence length="1024" mass="113733">MPPSPLSSSRAARSYAIDELPDTMHFPLPANYFGNIQVSSSKRQECGDIVRRHVNALLADEYRYTERKAQQQPLVQATEWKFFRRMGDLKVYQRRLRGRSRQEVAGDEEFPEAAIAVERGNPSMLANGSVSGTIEDMLYGMSATTQEEMMTGLSITHPPQDAVQLSVVEKSTVKDPLRSAEILWVLTKMPILNPRDVCYLKATGVGTDRNGKPYGYLVLHSVDLPECPPFDYRRTKVLRAKLFFSFLFRETSPGYVDVMGRGIFDLAGGELLKFVLPHATTALFNVILKGGSCGEAKKLTLLAFRNYDERRHFKALTKKSVCSMCIRGNKGMLRLRSCDLCGVPICKKCKIKDKRIFTGTKHPSREAVCCATCSQQAKGITGVRLGEPEFIVVAEYYSKSRPTSSSASSGLSAAAATLSTLSLEASARQAQQSTVERDNDTGTSEPTPSLLSDPGKTASSVAVTNSTVGDSCASFDFDVSFSSDRNSSEYRFKYGENLDEEPDSGPAISAELLAELGDVTEETAPKAWSDNYGVDGDDFAKPVACYRTASKRRPNNMLEWMMELQSSAEEAYITAKANEEIMKKAMRDEVYYAERRARKDPFLHAGEWKQVKKEKDLTFYRRLQRGRSLRELALEEELPEIQRAVERGYKSMICDGFVKGTIEDMMYGMTASSQDDLMTGFSFKDPPKDCVWLGSVENPTREDPFHTADLIWALPKLPPMLDQVDVCYLKATGVEMDAKGEKYGYMVLHGVHIAQPGVLKVTVRGIFDLSKKVRMLKGLVSAATTSIMVGLFNGIGIGEAKKLTLLAKRNRGRLHGPANTLKQSLCYMCCKRASFLGRANVFGTHLATCYVCGGTVCSNSMTTIHVRPAEPEFLVVAEFYLNQRSSVLPEIHAEPPRNDGMKTNSSAGVPTTSTIVGEYQLDFDDDPFSVALTLPKLRRSSMEDVNNKEPDSSPEAEAGSFSSEIKVWGHRISLDDDDSIPSTAADRLYNAMQMERKLLELNIQAEQTYAQTQETTMSMRRGRR</sequence>
<evidence type="ECO:0000313" key="2">
    <source>
        <dbReference type="EMBL" id="KAG6959936.1"/>
    </source>
</evidence>
<evidence type="ECO:0000313" key="3">
    <source>
        <dbReference type="Proteomes" id="UP000688947"/>
    </source>
</evidence>